<name>A0A1E5UCA8_9FLAO</name>
<dbReference type="EMBL" id="MKGI01000077">
    <property type="protein sequence ID" value="OEL10437.1"/>
    <property type="molecule type" value="Genomic_DNA"/>
</dbReference>
<dbReference type="STRING" id="237258.SAMN04489756_10862"/>
<comment type="caution">
    <text evidence="2">The sequence shown here is derived from an EMBL/GenBank/DDBJ whole genome shotgun (WGS) entry which is preliminary data.</text>
</comment>
<dbReference type="OrthoDB" id="1122071at2"/>
<evidence type="ECO:0008006" key="4">
    <source>
        <dbReference type="Google" id="ProtNLM"/>
    </source>
</evidence>
<dbReference type="Proteomes" id="UP000095601">
    <property type="component" value="Unassembled WGS sequence"/>
</dbReference>
<feature type="compositionally biased region" description="Basic and acidic residues" evidence="1">
    <location>
        <begin position="67"/>
        <end position="79"/>
    </location>
</feature>
<evidence type="ECO:0000313" key="2">
    <source>
        <dbReference type="EMBL" id="OEL10437.1"/>
    </source>
</evidence>
<feature type="region of interest" description="Disordered" evidence="1">
    <location>
        <begin position="52"/>
        <end position="79"/>
    </location>
</feature>
<gene>
    <name evidence="2" type="ORF">BHF72_0529</name>
</gene>
<dbReference type="KEGG" id="cnr:EB819_12150"/>
<dbReference type="RefSeq" id="WP_069800101.1">
    <property type="nucleotide sequence ID" value="NZ_CP034157.1"/>
</dbReference>
<protein>
    <recommendedName>
        <fullName evidence="4">Addiction module component</fullName>
    </recommendedName>
</protein>
<dbReference type="AlphaFoldDB" id="A0A1E5UCA8"/>
<sequence>MNLDFNIESKKLALIQWLTSLNDVSMIDKILELKNKESKDWWDETSDEEKESIEKGLEDANSGKLKPHSEIRKKYEKWL</sequence>
<accession>A0A1E5UCA8</accession>
<proteinExistence type="predicted"/>
<reference evidence="2 3" key="1">
    <citation type="submission" date="2016-09" db="EMBL/GenBank/DDBJ databases">
        <authorList>
            <person name="Capua I."/>
            <person name="De Benedictis P."/>
            <person name="Joannis T."/>
            <person name="Lombin L.H."/>
            <person name="Cattoli G."/>
        </authorList>
    </citation>
    <scope>NUCLEOTIDE SEQUENCE [LARGE SCALE GENOMIC DNA]</scope>
    <source>
        <strain evidence="2 3">NRS-1</strain>
    </source>
</reference>
<organism evidence="2 3">
    <name type="scientific">Cloacibacterium normanense</name>
    <dbReference type="NCBI Taxonomy" id="237258"/>
    <lineage>
        <taxon>Bacteria</taxon>
        <taxon>Pseudomonadati</taxon>
        <taxon>Bacteroidota</taxon>
        <taxon>Flavobacteriia</taxon>
        <taxon>Flavobacteriales</taxon>
        <taxon>Weeksellaceae</taxon>
    </lineage>
</organism>
<evidence type="ECO:0000256" key="1">
    <source>
        <dbReference type="SAM" id="MobiDB-lite"/>
    </source>
</evidence>
<keyword evidence="3" id="KW-1185">Reference proteome</keyword>
<evidence type="ECO:0000313" key="3">
    <source>
        <dbReference type="Proteomes" id="UP000095601"/>
    </source>
</evidence>